<reference evidence="1 2" key="1">
    <citation type="submission" date="2020-01" db="EMBL/GenBank/DDBJ databases">
        <title>Complete genome sequence of Chitinophaga sp. H33E-04 isolated from quinoa roots.</title>
        <authorList>
            <person name="Weon H.-Y."/>
            <person name="Lee S.A."/>
        </authorList>
    </citation>
    <scope>NUCLEOTIDE SEQUENCE [LARGE SCALE GENOMIC DNA]</scope>
    <source>
        <strain evidence="1 2">H33E-04</strain>
    </source>
</reference>
<organism evidence="1 2">
    <name type="scientific">Chitinophaga agri</name>
    <dbReference type="NCBI Taxonomy" id="2703787"/>
    <lineage>
        <taxon>Bacteria</taxon>
        <taxon>Pseudomonadati</taxon>
        <taxon>Bacteroidota</taxon>
        <taxon>Chitinophagia</taxon>
        <taxon>Chitinophagales</taxon>
        <taxon>Chitinophagaceae</taxon>
        <taxon>Chitinophaga</taxon>
    </lineage>
</organism>
<name>A0A6B9Z9I3_9BACT</name>
<accession>A0A6B9Z9I3</accession>
<dbReference type="KEGG" id="chih:GWR21_03240"/>
<dbReference type="AlphaFoldDB" id="A0A6B9Z9I3"/>
<protein>
    <submittedName>
        <fullName evidence="1">Uncharacterized protein</fullName>
    </submittedName>
</protein>
<dbReference type="EMBL" id="CP048113">
    <property type="protein sequence ID" value="QHS58646.1"/>
    <property type="molecule type" value="Genomic_DNA"/>
</dbReference>
<sequence>MEILAVHVNNLPTYTGQGISTDFLSDGRYAANSDTTAFHAVNRPGCPEYTLSASFMIRTNKRRTSDELATNKRPVYKAAE</sequence>
<dbReference type="RefSeq" id="WP_162330349.1">
    <property type="nucleotide sequence ID" value="NZ_CP048113.1"/>
</dbReference>
<proteinExistence type="predicted"/>
<gene>
    <name evidence="1" type="ORF">GWR21_03240</name>
</gene>
<keyword evidence="2" id="KW-1185">Reference proteome</keyword>
<evidence type="ECO:0000313" key="1">
    <source>
        <dbReference type="EMBL" id="QHS58646.1"/>
    </source>
</evidence>
<evidence type="ECO:0000313" key="2">
    <source>
        <dbReference type="Proteomes" id="UP000476411"/>
    </source>
</evidence>
<dbReference type="Proteomes" id="UP000476411">
    <property type="component" value="Chromosome"/>
</dbReference>